<keyword evidence="3" id="KW-1185">Reference proteome</keyword>
<dbReference type="AlphaFoldDB" id="A0A1R4HL43"/>
<dbReference type="Pfam" id="PF18480">
    <property type="entry name" value="DUF5615"/>
    <property type="match status" value="1"/>
</dbReference>
<dbReference type="Proteomes" id="UP000195667">
    <property type="component" value="Unassembled WGS sequence"/>
</dbReference>
<evidence type="ECO:0000259" key="1">
    <source>
        <dbReference type="Pfam" id="PF18480"/>
    </source>
</evidence>
<reference evidence="3" key="1">
    <citation type="submission" date="2017-02" db="EMBL/GenBank/DDBJ databases">
        <authorList>
            <person name="Daims H."/>
        </authorList>
    </citation>
    <scope>NUCLEOTIDE SEQUENCE [LARGE SCALE GENOMIC DNA]</scope>
</reference>
<dbReference type="InterPro" id="IPR041049">
    <property type="entry name" value="DUF5615"/>
</dbReference>
<proteinExistence type="predicted"/>
<gene>
    <name evidence="2" type="ORF">CRENPOLYSF1_980015</name>
</gene>
<dbReference type="RefSeq" id="WP_217884138.1">
    <property type="nucleotide sequence ID" value="NZ_FUKI01000179.1"/>
</dbReference>
<accession>A0A1R4HL43</accession>
<dbReference type="EMBL" id="FUKI01000179">
    <property type="protein sequence ID" value="SJM96610.1"/>
    <property type="molecule type" value="Genomic_DNA"/>
</dbReference>
<protein>
    <recommendedName>
        <fullName evidence="1">DUF5615 domain-containing protein</fullName>
    </recommendedName>
</protein>
<evidence type="ECO:0000313" key="2">
    <source>
        <dbReference type="EMBL" id="SJM96610.1"/>
    </source>
</evidence>
<sequence length="43" mass="4896">MLREHGHDAIHTLDLAEGNRTTDNTINEIANIEQRVVITKERA</sequence>
<feature type="domain" description="DUF5615" evidence="1">
    <location>
        <begin position="2"/>
        <end position="41"/>
    </location>
</feature>
<organism evidence="2 3">
    <name type="scientific">Crenothrix polyspora</name>
    <dbReference type="NCBI Taxonomy" id="360316"/>
    <lineage>
        <taxon>Bacteria</taxon>
        <taxon>Pseudomonadati</taxon>
        <taxon>Pseudomonadota</taxon>
        <taxon>Gammaproteobacteria</taxon>
        <taxon>Methylococcales</taxon>
        <taxon>Crenotrichaceae</taxon>
        <taxon>Crenothrix</taxon>
    </lineage>
</organism>
<evidence type="ECO:0000313" key="3">
    <source>
        <dbReference type="Proteomes" id="UP000195667"/>
    </source>
</evidence>
<name>A0A1R4HL43_9GAMM</name>